<feature type="compositionally biased region" description="Polar residues" evidence="1">
    <location>
        <begin position="78"/>
        <end position="101"/>
    </location>
</feature>
<evidence type="ECO:0000256" key="1">
    <source>
        <dbReference type="SAM" id="MobiDB-lite"/>
    </source>
</evidence>
<organism evidence="3 4">
    <name type="scientific">Cerrena zonata</name>
    <dbReference type="NCBI Taxonomy" id="2478898"/>
    <lineage>
        <taxon>Eukaryota</taxon>
        <taxon>Fungi</taxon>
        <taxon>Dikarya</taxon>
        <taxon>Basidiomycota</taxon>
        <taxon>Agaricomycotina</taxon>
        <taxon>Agaricomycetes</taxon>
        <taxon>Polyporales</taxon>
        <taxon>Cerrenaceae</taxon>
        <taxon>Cerrena</taxon>
    </lineage>
</organism>
<dbReference type="GO" id="GO:0005085">
    <property type="term" value="F:guanyl-nucleotide exchange factor activity"/>
    <property type="evidence" value="ECO:0007669"/>
    <property type="project" value="InterPro"/>
</dbReference>
<dbReference type="PROSITE" id="PS50010">
    <property type="entry name" value="DH_2"/>
    <property type="match status" value="1"/>
</dbReference>
<feature type="region of interest" description="Disordered" evidence="1">
    <location>
        <begin position="71"/>
        <end position="162"/>
    </location>
</feature>
<accession>A0AAW0GL36</accession>
<dbReference type="PANTHER" id="PTHR46572:SF1">
    <property type="entry name" value="RHO1 GUANINE NUCLEOTIDE EXCHANGE FACTOR TUS1"/>
    <property type="match status" value="1"/>
</dbReference>
<evidence type="ECO:0000313" key="3">
    <source>
        <dbReference type="EMBL" id="KAK7690933.1"/>
    </source>
</evidence>
<dbReference type="SUPFAM" id="SSF48065">
    <property type="entry name" value="DBL homology domain (DH-domain)"/>
    <property type="match status" value="1"/>
</dbReference>
<reference evidence="3 4" key="1">
    <citation type="submission" date="2022-09" db="EMBL/GenBank/DDBJ databases">
        <authorList>
            <person name="Palmer J.M."/>
        </authorList>
    </citation>
    <scope>NUCLEOTIDE SEQUENCE [LARGE SCALE GENOMIC DNA]</scope>
    <source>
        <strain evidence="3 4">DSM 7382</strain>
    </source>
</reference>
<evidence type="ECO:0000313" key="4">
    <source>
        <dbReference type="Proteomes" id="UP001385951"/>
    </source>
</evidence>
<dbReference type="InterPro" id="IPR035899">
    <property type="entry name" value="DBL_dom_sf"/>
</dbReference>
<feature type="compositionally biased region" description="Low complexity" evidence="1">
    <location>
        <begin position="16"/>
        <end position="27"/>
    </location>
</feature>
<keyword evidence="4" id="KW-1185">Reference proteome</keyword>
<dbReference type="InterPro" id="IPR000219">
    <property type="entry name" value="DH_dom"/>
</dbReference>
<gene>
    <name evidence="3" type="ORF">QCA50_006036</name>
</gene>
<protein>
    <recommendedName>
        <fullName evidence="2">DH domain-containing protein</fullName>
    </recommendedName>
</protein>
<feature type="region of interest" description="Disordered" evidence="1">
    <location>
        <begin position="1"/>
        <end position="48"/>
    </location>
</feature>
<sequence length="322" mass="36262">MHEMANGRPHPHLSIHSRSSPSHNSSPVTDQYNFLVTPPPDSSARDPLGLWSDNYSHSSFAISSPDSAYPLDGPSYPMSDTSISGRTRSRPTSAYESSNANFPFPEPQLYRSASHRSSLRPSASRSSLGHRSTRSEVQLPASSVHRGESRPPSFIASDESSPEPLTAVLTDELSTLTFEAEDGLRKFQAGELMENDEEWHRLVPASARDVLDKHEVQRQSVIFEVIRSERDYVRDLQLIKDVFIEPLVSTVPIPPLKLQGFINEVFYNLDEILDHHRKLLDALFERQREQHPLVQSIADIVLDISFALLPPLRAIHQTLPYR</sequence>
<proteinExistence type="predicted"/>
<dbReference type="EMBL" id="JASBNA010000006">
    <property type="protein sequence ID" value="KAK7690933.1"/>
    <property type="molecule type" value="Genomic_DNA"/>
</dbReference>
<feature type="domain" description="DH" evidence="2">
    <location>
        <begin position="217"/>
        <end position="303"/>
    </location>
</feature>
<name>A0AAW0GL36_9APHY</name>
<dbReference type="Pfam" id="PF00621">
    <property type="entry name" value="RhoGEF"/>
    <property type="match status" value="1"/>
</dbReference>
<dbReference type="AlphaFoldDB" id="A0AAW0GL36"/>
<evidence type="ECO:0000259" key="2">
    <source>
        <dbReference type="PROSITE" id="PS50010"/>
    </source>
</evidence>
<dbReference type="PANTHER" id="PTHR46572">
    <property type="entry name" value="RHO1 GDP-GTP EXCHANGE PROTEIN 1-RELATED"/>
    <property type="match status" value="1"/>
</dbReference>
<comment type="caution">
    <text evidence="3">The sequence shown here is derived from an EMBL/GenBank/DDBJ whole genome shotgun (WGS) entry which is preliminary data.</text>
</comment>
<dbReference type="Proteomes" id="UP001385951">
    <property type="component" value="Unassembled WGS sequence"/>
</dbReference>
<dbReference type="InterPro" id="IPR052233">
    <property type="entry name" value="Rho-type_GEFs"/>
</dbReference>
<dbReference type="Gene3D" id="1.20.900.10">
    <property type="entry name" value="Dbl homology (DH) domain"/>
    <property type="match status" value="1"/>
</dbReference>